<dbReference type="Pfam" id="PF00149">
    <property type="entry name" value="Metallophos"/>
    <property type="match status" value="1"/>
</dbReference>
<protein>
    <submittedName>
        <fullName evidence="2">Metallophosphoesterase</fullName>
    </submittedName>
</protein>
<dbReference type="Gene3D" id="3.60.21.10">
    <property type="match status" value="1"/>
</dbReference>
<dbReference type="InterPro" id="IPR014578">
    <property type="entry name" value="Pesterase_CT488"/>
</dbReference>
<dbReference type="InterPro" id="IPR051158">
    <property type="entry name" value="Metallophosphoesterase_sf"/>
</dbReference>
<gene>
    <name evidence="2" type="ORF">APZ18_11000</name>
</gene>
<dbReference type="PANTHER" id="PTHR31302">
    <property type="entry name" value="TRANSMEMBRANE PROTEIN WITH METALLOPHOSPHOESTERASE DOMAIN-RELATED"/>
    <property type="match status" value="1"/>
</dbReference>
<dbReference type="PIRSF" id="PIRSF033094">
    <property type="entry name" value="Pesterase_CT488"/>
    <property type="match status" value="1"/>
</dbReference>
<proteinExistence type="predicted"/>
<dbReference type="AlphaFoldDB" id="A0AAW3JR51"/>
<dbReference type="RefSeq" id="WP_055944896.1">
    <property type="nucleotide sequence ID" value="NZ_JAQDCV010000005.1"/>
</dbReference>
<dbReference type="PANTHER" id="PTHR31302:SF22">
    <property type="entry name" value="PHOSPHOESTERASE"/>
    <property type="match status" value="1"/>
</dbReference>
<evidence type="ECO:0000259" key="1">
    <source>
        <dbReference type="Pfam" id="PF00149"/>
    </source>
</evidence>
<dbReference type="InterPro" id="IPR004843">
    <property type="entry name" value="Calcineurin-like_PHP"/>
</dbReference>
<dbReference type="InterPro" id="IPR029052">
    <property type="entry name" value="Metallo-depent_PP-like"/>
</dbReference>
<accession>A0AAW3JR51</accession>
<dbReference type="Proteomes" id="UP000050833">
    <property type="component" value="Unassembled WGS sequence"/>
</dbReference>
<sequence length="240" mass="28153">MSLYAIGDLHLSFESDKSMERFGDEWKDHPKKIKDNWHDIVKETDTVVITGDHSWGKRLEDSMKDLEFIAGLPGRKILLRGNHDRFWNKTSKTDSLNELFVGKLLFLQDNFYEYEDDKSGKKYALIGSKGFSTDEYCFLAEDKIEKRFKNERKRLIKSYEAARCAGYDDFLMFLHYPPTNVHEKEGMFTELAREFGAEQVVYSHLHGKERFDYSIIGEHDGINYTLVSSDYLDFKPKLIK</sequence>
<organism evidence="2 3">
    <name type="scientific">Butyribacter intestini</name>
    <dbReference type="NCBI Taxonomy" id="1703332"/>
    <lineage>
        <taxon>Bacteria</taxon>
        <taxon>Bacillati</taxon>
        <taxon>Bacillota</taxon>
        <taxon>Clostridia</taxon>
        <taxon>Lachnospirales</taxon>
        <taxon>Lachnospiraceae</taxon>
        <taxon>Butyribacter</taxon>
    </lineage>
</organism>
<comment type="caution">
    <text evidence="2">The sequence shown here is derived from an EMBL/GenBank/DDBJ whole genome shotgun (WGS) entry which is preliminary data.</text>
</comment>
<dbReference type="SUPFAM" id="SSF56300">
    <property type="entry name" value="Metallo-dependent phosphatases"/>
    <property type="match status" value="1"/>
</dbReference>
<dbReference type="GO" id="GO:0016787">
    <property type="term" value="F:hydrolase activity"/>
    <property type="evidence" value="ECO:0007669"/>
    <property type="project" value="InterPro"/>
</dbReference>
<reference evidence="2 3" key="1">
    <citation type="submission" date="2015-10" db="EMBL/GenBank/DDBJ databases">
        <title>Butyribacter intestini gen. nov., sp. nov., a butyric acid-producing bacterium of the family Lachnospiraceae isolated from the human faeces.</title>
        <authorList>
            <person name="Zou Y."/>
            <person name="Xue W."/>
            <person name="Luo G."/>
            <person name="Lv M."/>
        </authorList>
    </citation>
    <scope>NUCLEOTIDE SEQUENCE [LARGE SCALE GENOMIC DNA]</scope>
    <source>
        <strain evidence="2 3">TF01-11</strain>
    </source>
</reference>
<name>A0AAW3JR51_9FIRM</name>
<keyword evidence="3" id="KW-1185">Reference proteome</keyword>
<evidence type="ECO:0000313" key="2">
    <source>
        <dbReference type="EMBL" id="KQC85216.1"/>
    </source>
</evidence>
<feature type="domain" description="Calcineurin-like phosphoesterase" evidence="1">
    <location>
        <begin position="1"/>
        <end position="207"/>
    </location>
</feature>
<dbReference type="EMBL" id="LLKB01000005">
    <property type="protein sequence ID" value="KQC85216.1"/>
    <property type="molecule type" value="Genomic_DNA"/>
</dbReference>
<evidence type="ECO:0000313" key="3">
    <source>
        <dbReference type="Proteomes" id="UP000050833"/>
    </source>
</evidence>